<comment type="caution">
    <text evidence="3">The sequence shown here is derived from an EMBL/GenBank/DDBJ whole genome shotgun (WGS) entry which is preliminary data.</text>
</comment>
<evidence type="ECO:0000313" key="4">
    <source>
        <dbReference type="EMBL" id="CAF4080135.1"/>
    </source>
</evidence>
<dbReference type="Proteomes" id="UP000663874">
    <property type="component" value="Unassembled WGS sequence"/>
</dbReference>
<dbReference type="EMBL" id="CAJOAX010011967">
    <property type="protein sequence ID" value="CAF4103515.1"/>
    <property type="molecule type" value="Genomic_DNA"/>
</dbReference>
<dbReference type="Proteomes" id="UP000663836">
    <property type="component" value="Unassembled WGS sequence"/>
</dbReference>
<dbReference type="EMBL" id="CAJNOU010008084">
    <property type="protein sequence ID" value="CAF1534085.1"/>
    <property type="molecule type" value="Genomic_DNA"/>
</dbReference>
<protein>
    <submittedName>
        <fullName evidence="3">Uncharacterized protein</fullName>
    </submittedName>
</protein>
<evidence type="ECO:0000313" key="6">
    <source>
        <dbReference type="Proteomes" id="UP000663874"/>
    </source>
</evidence>
<dbReference type="AlphaFoldDB" id="A0A819MAS2"/>
<proteinExistence type="predicted"/>
<evidence type="ECO:0000256" key="1">
    <source>
        <dbReference type="SAM" id="MobiDB-lite"/>
    </source>
</evidence>
<evidence type="ECO:0000313" key="2">
    <source>
        <dbReference type="EMBL" id="CAF1534085.1"/>
    </source>
</evidence>
<dbReference type="EMBL" id="CAJOBE010005537">
    <property type="protein sequence ID" value="CAF3976635.1"/>
    <property type="molecule type" value="Genomic_DNA"/>
</dbReference>
<dbReference type="Proteomes" id="UP000663889">
    <property type="component" value="Unassembled WGS sequence"/>
</dbReference>
<accession>A0A819MAS2</accession>
<evidence type="ECO:0000313" key="3">
    <source>
        <dbReference type="EMBL" id="CAF3976635.1"/>
    </source>
</evidence>
<evidence type="ECO:0000313" key="5">
    <source>
        <dbReference type="EMBL" id="CAF4103515.1"/>
    </source>
</evidence>
<feature type="region of interest" description="Disordered" evidence="1">
    <location>
        <begin position="71"/>
        <end position="102"/>
    </location>
</feature>
<gene>
    <name evidence="3" type="ORF">FNK824_LOCUS24631</name>
    <name evidence="4" type="ORF">JBS370_LOCUS30657</name>
    <name evidence="5" type="ORF">OTI717_LOCUS34228</name>
    <name evidence="2" type="ORF">SEV965_LOCUS37705</name>
</gene>
<name>A0A819MAS2_9BILA</name>
<dbReference type="EMBL" id="CAJOBD010007174">
    <property type="protein sequence ID" value="CAF4080135.1"/>
    <property type="molecule type" value="Genomic_DNA"/>
</dbReference>
<reference evidence="3" key="1">
    <citation type="submission" date="2021-02" db="EMBL/GenBank/DDBJ databases">
        <authorList>
            <person name="Nowell W R."/>
        </authorList>
    </citation>
    <scope>NUCLEOTIDE SEQUENCE</scope>
</reference>
<dbReference type="Proteomes" id="UP000663823">
    <property type="component" value="Unassembled WGS sequence"/>
</dbReference>
<organism evidence="3 6">
    <name type="scientific">Rotaria sordida</name>
    <dbReference type="NCBI Taxonomy" id="392033"/>
    <lineage>
        <taxon>Eukaryota</taxon>
        <taxon>Metazoa</taxon>
        <taxon>Spiralia</taxon>
        <taxon>Gnathifera</taxon>
        <taxon>Rotifera</taxon>
        <taxon>Eurotatoria</taxon>
        <taxon>Bdelloidea</taxon>
        <taxon>Philodinida</taxon>
        <taxon>Philodinidae</taxon>
        <taxon>Rotaria</taxon>
    </lineage>
</organism>
<sequence length="261" mass="29976">MEIINTESRIFSTKTIGTQTDAPISFFSPTETVTIPLDYFNRMASVFYNQSNQKNCFLEIENKFSQTDDLPGVTISKNLSNETTSDESSLTDANEGHRTKQSTANANLEGINEIQESSSISASTLIKPMNNDLKDNRINFNCTVTLQQLNVDTINLVNFTSDQIPQTSFKTYAHLEQKPQKQSTSLDRIVTRSVKRKDFPGNNRERQNRIKYHQMYQLLAEDLETLADLDSSTDSVSYDEYINEYLYKVIDTIEKYRYQFN</sequence>
<feature type="compositionally biased region" description="Polar residues" evidence="1">
    <location>
        <begin position="75"/>
        <end position="92"/>
    </location>
</feature>